<evidence type="ECO:0000313" key="2">
    <source>
        <dbReference type="Ensembl" id="ENSACIP00000004101.1"/>
    </source>
</evidence>
<protein>
    <submittedName>
        <fullName evidence="2">Uncharacterized protein</fullName>
    </submittedName>
</protein>
<reference evidence="2" key="2">
    <citation type="submission" date="2025-09" db="UniProtKB">
        <authorList>
            <consortium name="Ensembl"/>
        </authorList>
    </citation>
    <scope>IDENTIFICATION</scope>
</reference>
<name>A0A3Q0R1Y7_AMPCI</name>
<feature type="compositionally biased region" description="Basic and acidic residues" evidence="1">
    <location>
        <begin position="219"/>
        <end position="232"/>
    </location>
</feature>
<dbReference type="Gene3D" id="2.60.200.20">
    <property type="match status" value="1"/>
</dbReference>
<feature type="region of interest" description="Disordered" evidence="1">
    <location>
        <begin position="214"/>
        <end position="238"/>
    </location>
</feature>
<evidence type="ECO:0000256" key="1">
    <source>
        <dbReference type="SAM" id="MobiDB-lite"/>
    </source>
</evidence>
<dbReference type="GeneTree" id="ENSGT00940000182536"/>
<accession>A0A3Q0R1Y7</accession>
<dbReference type="AlphaFoldDB" id="A0A3Q0R1Y7"/>
<sequence length="261" mass="28956">MQIYFRPLTGNFPFVTMAGKPPPGLHLDVVKGDKLAEAVLKNYTKNKDVLPVWNSNVSCIHSVLVHHMHLNRVFIIHLNVGVSSTARGTFLGRMRLEPHKPQQVPLDSSMAFGASTQLKAEEDEELKGLLGLPKEETDLQVRETNLCLLLSVLSRMSKKVWIQRGILLSFAKAAECEQLQTPDAFVKGTSFTGIFLPSCLDKWEGKLPAMQSMPVSGGLHEDLPPTSHEEATHPSPCSRALHCRHSKEAWPGKKRTPSLLI</sequence>
<dbReference type="Ensembl" id="ENSACIT00000004236.1">
    <property type="protein sequence ID" value="ENSACIP00000004101.1"/>
    <property type="gene ID" value="ENSACIG00000003209.1"/>
</dbReference>
<dbReference type="Proteomes" id="UP000261340">
    <property type="component" value="Unplaced"/>
</dbReference>
<organism evidence="2 3">
    <name type="scientific">Amphilophus citrinellus</name>
    <name type="common">Midas cichlid</name>
    <name type="synonym">Cichlasoma citrinellum</name>
    <dbReference type="NCBI Taxonomy" id="61819"/>
    <lineage>
        <taxon>Eukaryota</taxon>
        <taxon>Metazoa</taxon>
        <taxon>Chordata</taxon>
        <taxon>Craniata</taxon>
        <taxon>Vertebrata</taxon>
        <taxon>Euteleostomi</taxon>
        <taxon>Actinopterygii</taxon>
        <taxon>Neopterygii</taxon>
        <taxon>Teleostei</taxon>
        <taxon>Neoteleostei</taxon>
        <taxon>Acanthomorphata</taxon>
        <taxon>Ovalentaria</taxon>
        <taxon>Cichlomorphae</taxon>
        <taxon>Cichliformes</taxon>
        <taxon>Cichlidae</taxon>
        <taxon>New World cichlids</taxon>
        <taxon>Cichlasomatinae</taxon>
        <taxon>Heroini</taxon>
        <taxon>Amphilophus</taxon>
    </lineage>
</organism>
<keyword evidence="3" id="KW-1185">Reference proteome</keyword>
<evidence type="ECO:0000313" key="3">
    <source>
        <dbReference type="Proteomes" id="UP000261340"/>
    </source>
</evidence>
<dbReference type="STRING" id="61819.ENSACIP00000004101"/>
<proteinExistence type="predicted"/>
<reference evidence="2" key="1">
    <citation type="submission" date="2025-08" db="UniProtKB">
        <authorList>
            <consortium name="Ensembl"/>
        </authorList>
    </citation>
    <scope>IDENTIFICATION</scope>
</reference>